<feature type="active site" evidence="1">
    <location>
        <position position="456"/>
    </location>
</feature>
<organism evidence="3">
    <name type="scientific">Candidatus Paraimprobicoccus trichonymphae</name>
    <dbReference type="NCBI Taxonomy" id="3033793"/>
    <lineage>
        <taxon>Bacteria</taxon>
        <taxon>Bacillati</taxon>
        <taxon>Bacillota</taxon>
        <taxon>Clostridia</taxon>
        <taxon>Candidatus Paraimprobicoccus</taxon>
    </lineage>
</organism>
<dbReference type="AlphaFoldDB" id="A0AA48IH94"/>
<dbReference type="InterPro" id="IPR038765">
    <property type="entry name" value="Papain-like_cys_pep_sf"/>
</dbReference>
<dbReference type="PROSITE" id="PS50203">
    <property type="entry name" value="CALPAIN_CAT"/>
    <property type="match status" value="1"/>
</dbReference>
<keyword evidence="1" id="KW-0378">Hydrolase</keyword>
<evidence type="ECO:0000313" key="3">
    <source>
        <dbReference type="EMBL" id="BED92440.1"/>
    </source>
</evidence>
<dbReference type="KEGG" id="ptrh:RsTaC01_0168"/>
<dbReference type="GO" id="GO:0004198">
    <property type="term" value="F:calcium-dependent cysteine-type endopeptidase activity"/>
    <property type="evidence" value="ECO:0007669"/>
    <property type="project" value="InterPro"/>
</dbReference>
<feature type="active site" evidence="1">
    <location>
        <position position="477"/>
    </location>
</feature>
<dbReference type="GO" id="GO:0006508">
    <property type="term" value="P:proteolysis"/>
    <property type="evidence" value="ECO:0007669"/>
    <property type="project" value="UniProtKB-KW"/>
</dbReference>
<proteinExistence type="predicted"/>
<dbReference type="Pfam" id="PF00648">
    <property type="entry name" value="Peptidase_C2"/>
    <property type="match status" value="1"/>
</dbReference>
<dbReference type="InterPro" id="IPR001300">
    <property type="entry name" value="Peptidase_C2_calpain_cat"/>
</dbReference>
<name>A0AA48IH94_9FIRM</name>
<keyword evidence="1" id="KW-0645">Protease</keyword>
<feature type="active site" evidence="1">
    <location>
        <position position="215"/>
    </location>
</feature>
<keyword evidence="1" id="KW-0788">Thiol protease</keyword>
<accession>A0AA48IH94</accession>
<sequence>MKFKGSIKKININELNKEIDNEIEKILNKNDKMAVEKAVKLIITNINGIGGMQIKNDDLGKIKIIINNLLFENYKLFTREDPHFIIIKSHFNRIVEYYEDNNGISISDVNKYKQNLILYTQKYIRKQIKTPNNDKIDYKVALHLLYAITEIIISILDIIGRAKIEFKDENFVVKGFEFVNIFDDISDPEIFKKNFLFPNNGPHFFDIRQNEFEDCFLESIISSASKFNAKAISDCFGKINMKNKKITMKFFRVDIQYESEKRTYHCIPGVPMIIKFDISVYVKDIGHGYIIPGSFNGNKNSQAWWPFFIEKGIAIFLKSGGVESEIPGIAAEYSRSSLSTMEELLRGGRGAAIITAITGKKCKTIFNKNKIRLSGIVGQDSDGNDITKITSVIRTKDIDTGEDIQKKFPDPDKYSDYAIKIYNKIEKCIKNNGAASVDFVKGGKTGSKRNNLIIEHSYSILGTFEDSDKHKYIILRNPHAKDETMQYEFNKKSLTWKRSKLIKLSKDEDYGIFNMELADFIRHFGGIDYQTKN</sequence>
<dbReference type="Gene3D" id="3.90.70.10">
    <property type="entry name" value="Cysteine proteinases"/>
    <property type="match status" value="1"/>
</dbReference>
<feature type="domain" description="Calpain catalytic" evidence="2">
    <location>
        <begin position="189"/>
        <end position="529"/>
    </location>
</feature>
<dbReference type="SUPFAM" id="SSF54001">
    <property type="entry name" value="Cysteine proteinases"/>
    <property type="match status" value="1"/>
</dbReference>
<dbReference type="Proteomes" id="UP001335720">
    <property type="component" value="Chromosome"/>
</dbReference>
<protein>
    <recommendedName>
        <fullName evidence="2">Calpain catalytic domain-containing protein</fullName>
    </recommendedName>
</protein>
<gene>
    <name evidence="3" type="ORF">RsTaC01_0168</name>
</gene>
<reference evidence="3" key="1">
    <citation type="journal article" date="2023" name="ISME J.">
        <title>Emergence of putative energy parasites within Clostridia revealed by genome analysis of a novel endosymbiotic clade.</title>
        <authorList>
            <person name="Takahashi K."/>
            <person name="Kuwahara H."/>
            <person name="Horikawa Y."/>
            <person name="Izawa K."/>
            <person name="Kato D."/>
            <person name="Inagaki T."/>
            <person name="Yuki M."/>
            <person name="Ohkuma M."/>
            <person name="Hongoh Y."/>
        </authorList>
    </citation>
    <scope>NUCLEOTIDE SEQUENCE</scope>
    <source>
        <strain evidence="3">RsTa-C01</strain>
    </source>
</reference>
<evidence type="ECO:0000259" key="2">
    <source>
        <dbReference type="PROSITE" id="PS50203"/>
    </source>
</evidence>
<dbReference type="EMBL" id="AP027925">
    <property type="protein sequence ID" value="BED92440.1"/>
    <property type="molecule type" value="Genomic_DNA"/>
</dbReference>
<evidence type="ECO:0000256" key="1">
    <source>
        <dbReference type="PROSITE-ProRule" id="PRU00239"/>
    </source>
</evidence>